<dbReference type="InterPro" id="IPR014756">
    <property type="entry name" value="Ig_E-set"/>
</dbReference>
<evidence type="ECO:0000256" key="5">
    <source>
        <dbReference type="ARBA" id="ARBA00023163"/>
    </source>
</evidence>
<evidence type="ECO:0000256" key="4">
    <source>
        <dbReference type="ARBA" id="ARBA00023159"/>
    </source>
</evidence>
<evidence type="ECO:0000256" key="7">
    <source>
        <dbReference type="PROSITE-ProRule" id="PRU00023"/>
    </source>
</evidence>
<feature type="repeat" description="ANK" evidence="7">
    <location>
        <begin position="627"/>
        <end position="659"/>
    </location>
</feature>
<comment type="subcellular location">
    <subcellularLocation>
        <location evidence="1">Nucleus</location>
    </subcellularLocation>
</comment>
<dbReference type="Pfam" id="PF00612">
    <property type="entry name" value="IQ"/>
    <property type="match status" value="1"/>
</dbReference>
<evidence type="ECO:0000256" key="6">
    <source>
        <dbReference type="ARBA" id="ARBA00023242"/>
    </source>
</evidence>
<dbReference type="InterPro" id="IPR036770">
    <property type="entry name" value="Ankyrin_rpt-contain_sf"/>
</dbReference>
<dbReference type="InterPro" id="IPR002909">
    <property type="entry name" value="IPT_dom"/>
</dbReference>
<sequence length="953" mass="107372">MQSGFDINRLRQEALIRWLKPAEVFFILKNHESFQLTHEPPKRPPSGSLFLFNRRVLRFFRKDGYVWRKKRDGRTISEAHERLKVENVNVLNCYYAHGEPPNLYLQRRSYWMLDPAYEHIVLVHYREVTEGIFASRNIATPSINQELLAFNHVEDVQLLNSHGQPLPAYRDHNKVGDVQEQVGYSGSQMLDFAGGGEKHQMQSGSSSSAIVSNKNEPSPKDMMNLSSDSAQTDLYVTDILTPESVPEALNFSTYALETVLPHEKDTFFHPSQQETMFGPLNEQLETQFWDQLDVGVNGHQISHSESGSHLSAARRFLFESDSLIESPTSHLPEFEKVQNYTSEAWNLDQQSRLVPGEGNDTDLLGPVTSGIENNHYSSDYSGMWGDASQFEIPLTTDSSVTVSQKQLFSIREISPEWAFTSGNTKVIIAGAFLCNALDFSWSVMFDDIEVRAEIVQEGILRCRTPQHGTGKVTLCVTSSNRESCSELREFEFCADPTNSNSAVTSLQPDARKNDEELRLLMSFTKMLLCRPDSAANHVESFGKVGLTDNMSEQLTVTLPDTVDWILQELLKDKLQQWLLSRRQMDGTKCSLSKQEQGIIHVISGLGYEWALSLILEAGVGINFRDAKGWTALHWAARFGREKMVAVLIAAGASAGAVTDPTSHNPLGKTAASVASAHGHHGLAGYLSEVALTSHLSSLTLEESEIYKGSAEVEAERKMESISQRSNELHVGGTEDELSLKDSLAAARNATQAAAQIQSAFRAYSFRKKQLKTSKSCDPHDFGLTQEELNALSSASKFRWSFNVPRDHKYGTAALAIQKKFRSWHERKAYVNKRNHVMKIQAHVRGYQTRKKYKELLWAVNVLEKAVLRWLRKGDGLRGIQLEHITDDDEDEDEDIVRLLRKQKINPALDQAVARVLTLVESPEARKQYCRVLERYRQAMEHRTEGTAPSDSCM</sequence>
<evidence type="ECO:0000313" key="11">
    <source>
        <dbReference type="RefSeq" id="XP_039124479.1"/>
    </source>
</evidence>
<dbReference type="PROSITE" id="PS50088">
    <property type="entry name" value="ANK_REPEAT"/>
    <property type="match status" value="1"/>
</dbReference>
<feature type="compositionally biased region" description="Polar residues" evidence="8">
    <location>
        <begin position="201"/>
        <end position="216"/>
    </location>
</feature>
<feature type="domain" description="CG-1" evidence="9">
    <location>
        <begin position="7"/>
        <end position="134"/>
    </location>
</feature>
<name>A0AB40BBN3_DIOCR</name>
<dbReference type="GO" id="GO:0003690">
    <property type="term" value="F:double-stranded DNA binding"/>
    <property type="evidence" value="ECO:0007669"/>
    <property type="project" value="TreeGrafter"/>
</dbReference>
<dbReference type="InterPro" id="IPR027417">
    <property type="entry name" value="P-loop_NTPase"/>
</dbReference>
<dbReference type="PANTHER" id="PTHR23335">
    <property type="entry name" value="CALMODULIN-BINDING TRANSCRIPTION ACTIVATOR CAMTA"/>
    <property type="match status" value="1"/>
</dbReference>
<evidence type="ECO:0000313" key="10">
    <source>
        <dbReference type="Proteomes" id="UP001515500"/>
    </source>
</evidence>
<dbReference type="Pfam" id="PF12796">
    <property type="entry name" value="Ank_2"/>
    <property type="match status" value="1"/>
</dbReference>
<dbReference type="Gene3D" id="1.20.5.190">
    <property type="match status" value="1"/>
</dbReference>
<dbReference type="Pfam" id="PF01833">
    <property type="entry name" value="TIG"/>
    <property type="match status" value="1"/>
</dbReference>
<dbReference type="AlphaFoldDB" id="A0AB40BBN3"/>
<dbReference type="Proteomes" id="UP001515500">
    <property type="component" value="Chromosome 5"/>
</dbReference>
<evidence type="ECO:0000256" key="2">
    <source>
        <dbReference type="ARBA" id="ARBA00008267"/>
    </source>
</evidence>
<accession>A0AB40BBN3</accession>
<dbReference type="GO" id="GO:0005634">
    <property type="term" value="C:nucleus"/>
    <property type="evidence" value="ECO:0007669"/>
    <property type="project" value="UniProtKB-SubCell"/>
</dbReference>
<evidence type="ECO:0000256" key="1">
    <source>
        <dbReference type="ARBA" id="ARBA00004123"/>
    </source>
</evidence>
<dbReference type="SUPFAM" id="SSF81296">
    <property type="entry name" value="E set domains"/>
    <property type="match status" value="1"/>
</dbReference>
<comment type="similarity">
    <text evidence="2">Belongs to the CAMTA family.</text>
</comment>
<evidence type="ECO:0000259" key="9">
    <source>
        <dbReference type="PROSITE" id="PS51437"/>
    </source>
</evidence>
<dbReference type="PANTHER" id="PTHR23335:SF1">
    <property type="entry name" value="CALMODULIN-BINDING TRANSCRIPTION ACTIVATOR, ISOFORM F"/>
    <property type="match status" value="1"/>
</dbReference>
<organism evidence="10 11">
    <name type="scientific">Dioscorea cayennensis subsp. rotundata</name>
    <name type="common">White Guinea yam</name>
    <name type="synonym">Dioscorea rotundata</name>
    <dbReference type="NCBI Taxonomy" id="55577"/>
    <lineage>
        <taxon>Eukaryota</taxon>
        <taxon>Viridiplantae</taxon>
        <taxon>Streptophyta</taxon>
        <taxon>Embryophyta</taxon>
        <taxon>Tracheophyta</taxon>
        <taxon>Spermatophyta</taxon>
        <taxon>Magnoliopsida</taxon>
        <taxon>Liliopsida</taxon>
        <taxon>Dioscoreales</taxon>
        <taxon>Dioscoreaceae</taxon>
        <taxon>Dioscorea</taxon>
    </lineage>
</organism>
<keyword evidence="4" id="KW-0010">Activator</keyword>
<keyword evidence="3 7" id="KW-0040">ANK repeat</keyword>
<protein>
    <submittedName>
        <fullName evidence="11">Calmodulin-binding transcription activator 4-like isoform X1</fullName>
    </submittedName>
</protein>
<dbReference type="GeneID" id="120260949"/>
<dbReference type="SUPFAM" id="SSF48403">
    <property type="entry name" value="Ankyrin repeat"/>
    <property type="match status" value="1"/>
</dbReference>
<dbReference type="GO" id="GO:0006357">
    <property type="term" value="P:regulation of transcription by RNA polymerase II"/>
    <property type="evidence" value="ECO:0007669"/>
    <property type="project" value="TreeGrafter"/>
</dbReference>
<dbReference type="Gene3D" id="1.25.40.20">
    <property type="entry name" value="Ankyrin repeat-containing domain"/>
    <property type="match status" value="1"/>
</dbReference>
<evidence type="ECO:0000256" key="3">
    <source>
        <dbReference type="ARBA" id="ARBA00023043"/>
    </source>
</evidence>
<dbReference type="SMART" id="SM00248">
    <property type="entry name" value="ANK"/>
    <property type="match status" value="1"/>
</dbReference>
<dbReference type="RefSeq" id="XP_039124479.1">
    <property type="nucleotide sequence ID" value="XM_039268545.1"/>
</dbReference>
<dbReference type="InterPro" id="IPR013783">
    <property type="entry name" value="Ig-like_fold"/>
</dbReference>
<dbReference type="Gene3D" id="2.60.40.10">
    <property type="entry name" value="Immunoglobulins"/>
    <property type="match status" value="1"/>
</dbReference>
<keyword evidence="5" id="KW-0804">Transcription</keyword>
<keyword evidence="6" id="KW-0539">Nucleus</keyword>
<feature type="region of interest" description="Disordered" evidence="8">
    <location>
        <begin position="194"/>
        <end position="217"/>
    </location>
</feature>
<proteinExistence type="inferred from homology"/>
<dbReference type="PROSITE" id="PS50096">
    <property type="entry name" value="IQ"/>
    <property type="match status" value="3"/>
</dbReference>
<dbReference type="InterPro" id="IPR005559">
    <property type="entry name" value="CG-1_dom"/>
</dbReference>
<dbReference type="SMART" id="SM00015">
    <property type="entry name" value="IQ"/>
    <property type="match status" value="3"/>
</dbReference>
<evidence type="ECO:0000256" key="8">
    <source>
        <dbReference type="SAM" id="MobiDB-lite"/>
    </source>
</evidence>
<dbReference type="InterPro" id="IPR002110">
    <property type="entry name" value="Ankyrin_rpt"/>
</dbReference>
<reference evidence="11" key="1">
    <citation type="submission" date="2025-08" db="UniProtKB">
        <authorList>
            <consortium name="RefSeq"/>
        </authorList>
    </citation>
    <scope>IDENTIFICATION</scope>
</reference>
<gene>
    <name evidence="11" type="primary">LOC120260949</name>
</gene>
<dbReference type="GO" id="GO:0003712">
    <property type="term" value="F:transcription coregulator activity"/>
    <property type="evidence" value="ECO:0007669"/>
    <property type="project" value="TreeGrafter"/>
</dbReference>
<dbReference type="Pfam" id="PF03859">
    <property type="entry name" value="CG-1"/>
    <property type="match status" value="1"/>
</dbReference>
<dbReference type="InterPro" id="IPR000048">
    <property type="entry name" value="IQ_motif_EF-hand-BS"/>
</dbReference>
<keyword evidence="10" id="KW-1185">Reference proteome</keyword>
<dbReference type="SMART" id="SM01076">
    <property type="entry name" value="CG-1"/>
    <property type="match status" value="1"/>
</dbReference>
<dbReference type="PROSITE" id="PS50297">
    <property type="entry name" value="ANK_REP_REGION"/>
    <property type="match status" value="1"/>
</dbReference>
<dbReference type="PROSITE" id="PS51437">
    <property type="entry name" value="CG_1"/>
    <property type="match status" value="1"/>
</dbReference>
<dbReference type="SUPFAM" id="SSF52540">
    <property type="entry name" value="P-loop containing nucleoside triphosphate hydrolases"/>
    <property type="match status" value="1"/>
</dbReference>